<dbReference type="GO" id="GO:0005975">
    <property type="term" value="P:carbohydrate metabolic process"/>
    <property type="evidence" value="ECO:0007669"/>
    <property type="project" value="InterPro"/>
</dbReference>
<dbReference type="InterPro" id="IPR000811">
    <property type="entry name" value="Glyco_trans_35"/>
</dbReference>
<evidence type="ECO:0000256" key="6">
    <source>
        <dbReference type="ARBA" id="ARBA00022679"/>
    </source>
</evidence>
<evidence type="ECO:0000313" key="10">
    <source>
        <dbReference type="EMBL" id="PIP55510.1"/>
    </source>
</evidence>
<gene>
    <name evidence="10" type="ORF">COX06_02815</name>
</gene>
<evidence type="ECO:0000256" key="8">
    <source>
        <dbReference type="ARBA" id="ARBA00023277"/>
    </source>
</evidence>
<dbReference type="EC" id="2.4.1.1" evidence="4"/>
<evidence type="ECO:0000256" key="9">
    <source>
        <dbReference type="ARBA" id="ARBA00025174"/>
    </source>
</evidence>
<keyword evidence="5" id="KW-0328">Glycosyltransferase</keyword>
<accession>A0A2H0BEP2</accession>
<dbReference type="InterPro" id="IPR052182">
    <property type="entry name" value="Glycogen/Maltodextrin_Phosph"/>
</dbReference>
<dbReference type="PANTHER" id="PTHR42655:SF1">
    <property type="entry name" value="GLYCOGEN PHOSPHORYLASE"/>
    <property type="match status" value="1"/>
</dbReference>
<dbReference type="Proteomes" id="UP000229794">
    <property type="component" value="Unassembled WGS sequence"/>
</dbReference>
<evidence type="ECO:0000313" key="11">
    <source>
        <dbReference type="Proteomes" id="UP000229794"/>
    </source>
</evidence>
<evidence type="ECO:0000256" key="2">
    <source>
        <dbReference type="ARBA" id="ARBA00001933"/>
    </source>
</evidence>
<dbReference type="GO" id="GO:0008184">
    <property type="term" value="F:glycogen phosphorylase activity"/>
    <property type="evidence" value="ECO:0007669"/>
    <property type="project" value="InterPro"/>
</dbReference>
<dbReference type="Pfam" id="PF00343">
    <property type="entry name" value="Phosphorylase"/>
    <property type="match status" value="1"/>
</dbReference>
<dbReference type="PANTHER" id="PTHR42655">
    <property type="entry name" value="GLYCOGEN PHOSPHORYLASE"/>
    <property type="match status" value="1"/>
</dbReference>
<evidence type="ECO:0000256" key="4">
    <source>
        <dbReference type="ARBA" id="ARBA00012591"/>
    </source>
</evidence>
<dbReference type="InterPro" id="IPR035090">
    <property type="entry name" value="Pyridoxal_P_attach_site"/>
</dbReference>
<comment type="caution">
    <text evidence="10">The sequence shown here is derived from an EMBL/GenBank/DDBJ whole genome shotgun (WGS) entry which is preliminary data.</text>
</comment>
<evidence type="ECO:0000256" key="1">
    <source>
        <dbReference type="ARBA" id="ARBA00001275"/>
    </source>
</evidence>
<organism evidence="10 11">
    <name type="scientific">Candidatus Zambryskibacteria bacterium CG22_combo_CG10-13_8_21_14_all_42_17</name>
    <dbReference type="NCBI Taxonomy" id="1975118"/>
    <lineage>
        <taxon>Bacteria</taxon>
        <taxon>Candidatus Zambryskiibacteriota</taxon>
    </lineage>
</organism>
<evidence type="ECO:0000256" key="3">
    <source>
        <dbReference type="ARBA" id="ARBA00006047"/>
    </source>
</evidence>
<keyword evidence="6" id="KW-0808">Transferase</keyword>
<dbReference type="Gene3D" id="3.40.50.2000">
    <property type="entry name" value="Glycogen Phosphorylase B"/>
    <property type="match status" value="3"/>
</dbReference>
<sequence length="551" mass="61463">MDVKTIKFESAPEYKHLESKPVAFFCSEYALDEDSPVYAGGLGVLAGDFILQASQDGVPFVALGLWYGGPLKKGGENKYSKIEEDGVPVVIEVMSGDEVIKAHIWARRFGKSVYLFLLDSNIDENSIEIKITSDSLYDSNAGTSMKQKALLGIGSVKVLTRLGIKPSIYHLNDGHTAFAGIEIIIRHMADNGIKDVGETAESIKEKIVATKHTIFSEAGPTISEEDFRALVGPYCQQNKVSVDDIYKLGESTYGGNIFSTTQFILSCAKRQNGVSVLHTEFEKLTHPNSILFPITNGVHVGRWQAKEWQSGLESGKVLMPGEIWKIKRNLRERLTNFVLEKTGVKLDPDACTIVWARRFAPYKRPELLFSDLERLKKICSNSANVQFIISGKAYLSNETSLGLINKIKAIILDPVLKNKIVYLDDYSVEVAKELVFGADVWLNTPEYGFEASGTSGMKAGLNGAIQLSISDGWIDEVDWSGKGFILPVEETGKALYEIIENKIVPLFYNRDNKNLPLEWIEYMRKTQETVESNFTAKRMLKDYLTKAYMVI</sequence>
<reference evidence="10 11" key="1">
    <citation type="submission" date="2017-09" db="EMBL/GenBank/DDBJ databases">
        <title>Depth-based differentiation of microbial function through sediment-hosted aquifers and enrichment of novel symbionts in the deep terrestrial subsurface.</title>
        <authorList>
            <person name="Probst A.J."/>
            <person name="Ladd B."/>
            <person name="Jarett J.K."/>
            <person name="Geller-Mcgrath D.E."/>
            <person name="Sieber C.M."/>
            <person name="Emerson J.B."/>
            <person name="Anantharaman K."/>
            <person name="Thomas B.C."/>
            <person name="Malmstrom R."/>
            <person name="Stieglmeier M."/>
            <person name="Klingl A."/>
            <person name="Woyke T."/>
            <person name="Ryan C.M."/>
            <person name="Banfield J.F."/>
        </authorList>
    </citation>
    <scope>NUCLEOTIDE SEQUENCE [LARGE SCALE GENOMIC DNA]</scope>
    <source>
        <strain evidence="10">CG22_combo_CG10-13_8_21_14_all_42_17</strain>
    </source>
</reference>
<keyword evidence="8" id="KW-0119">Carbohydrate metabolism</keyword>
<dbReference type="GO" id="GO:0030170">
    <property type="term" value="F:pyridoxal phosphate binding"/>
    <property type="evidence" value="ECO:0007669"/>
    <property type="project" value="InterPro"/>
</dbReference>
<dbReference type="InterPro" id="IPR011834">
    <property type="entry name" value="Agluc_phsphrylas"/>
</dbReference>
<dbReference type="EMBL" id="PCST01000037">
    <property type="protein sequence ID" value="PIP55510.1"/>
    <property type="molecule type" value="Genomic_DNA"/>
</dbReference>
<name>A0A2H0BEP2_9BACT</name>
<dbReference type="NCBIfam" id="TIGR02094">
    <property type="entry name" value="more_P_ylases"/>
    <property type="match status" value="1"/>
</dbReference>
<comment type="catalytic activity">
    <reaction evidence="1">
        <text>[(1-&gt;4)-alpha-D-glucosyl](n) + phosphate = [(1-&gt;4)-alpha-D-glucosyl](n-1) + alpha-D-glucose 1-phosphate</text>
        <dbReference type="Rhea" id="RHEA:41732"/>
        <dbReference type="Rhea" id="RHEA-COMP:9584"/>
        <dbReference type="Rhea" id="RHEA-COMP:9586"/>
        <dbReference type="ChEBI" id="CHEBI:15444"/>
        <dbReference type="ChEBI" id="CHEBI:43474"/>
        <dbReference type="ChEBI" id="CHEBI:58601"/>
        <dbReference type="EC" id="2.4.1.1"/>
    </reaction>
</comment>
<dbReference type="AlphaFoldDB" id="A0A2H0BEP2"/>
<evidence type="ECO:0000256" key="7">
    <source>
        <dbReference type="ARBA" id="ARBA00022898"/>
    </source>
</evidence>
<dbReference type="SUPFAM" id="SSF53756">
    <property type="entry name" value="UDP-Glycosyltransferase/glycogen phosphorylase"/>
    <property type="match status" value="1"/>
</dbReference>
<dbReference type="PROSITE" id="PS00102">
    <property type="entry name" value="PHOSPHORYLASE"/>
    <property type="match status" value="1"/>
</dbReference>
<protein>
    <recommendedName>
        <fullName evidence="4">glycogen phosphorylase</fullName>
        <ecNumber evidence="4">2.4.1.1</ecNumber>
    </recommendedName>
</protein>
<comment type="similarity">
    <text evidence="3">Belongs to the glycogen phosphorylase family.</text>
</comment>
<comment type="cofactor">
    <cofactor evidence="2">
        <name>pyridoxal 5'-phosphate</name>
        <dbReference type="ChEBI" id="CHEBI:597326"/>
    </cofactor>
</comment>
<evidence type="ECO:0000256" key="5">
    <source>
        <dbReference type="ARBA" id="ARBA00022676"/>
    </source>
</evidence>
<comment type="function">
    <text evidence="9">Phosphorylase is an important allosteric enzyme in carbohydrate metabolism. Enzymes from different sources differ in their regulatory mechanisms and in their natural substrates. However, all known phosphorylases share catalytic and structural properties.</text>
</comment>
<proteinExistence type="inferred from homology"/>
<keyword evidence="7" id="KW-0663">Pyridoxal phosphate</keyword>